<keyword evidence="3" id="KW-1185">Reference proteome</keyword>
<dbReference type="InterPro" id="IPR037107">
    <property type="entry name" value="Put_OMP_sf"/>
</dbReference>
<accession>A0A328ARR7</accession>
<name>A0A328ARR7_9CAUL</name>
<dbReference type="OrthoDB" id="7617009at2"/>
<sequence>MRGGRKRVMRRMAWGAIVLGCAAASAAGAQPAVTQATGSVLAGAAFAPVKPVSSPLNASGADDGFARLIERNMVVPAPGSVSWEGADVAFARKDGAVDSVRLRLGSAPVTPGGLPLRLDRSELVTKGYEVAVTRDWPNAVSLGNKKFDLDVSPHAGVGMTSAGGSAEAGARMELSRKLDAKAEDKLRDLGVRDGAEMGERGRWYLFAAASGKAVGLNMLRGESGWDRAGWTMDPQSTMISDAQVGVGWRRDHVQSSFGVIHREVKGKHLIMGQHTEDDTLVAFSVSVKPRR</sequence>
<keyword evidence="1" id="KW-0732">Signal</keyword>
<evidence type="ECO:0000313" key="2">
    <source>
        <dbReference type="EMBL" id="RAK57743.1"/>
    </source>
</evidence>
<evidence type="ECO:0000313" key="3">
    <source>
        <dbReference type="Proteomes" id="UP000249725"/>
    </source>
</evidence>
<dbReference type="Proteomes" id="UP000249725">
    <property type="component" value="Unassembled WGS sequence"/>
</dbReference>
<reference evidence="3" key="1">
    <citation type="submission" date="2018-05" db="EMBL/GenBank/DDBJ databases">
        <authorList>
            <person name="Li X."/>
        </authorList>
    </citation>
    <scope>NUCLEOTIDE SEQUENCE [LARGE SCALE GENOMIC DNA]</scope>
    <source>
        <strain evidence="3">YIM 73061</strain>
    </source>
</reference>
<proteinExistence type="predicted"/>
<dbReference type="Gene3D" id="2.40.128.140">
    <property type="entry name" value="Outer membrane protein"/>
    <property type="match status" value="1"/>
</dbReference>
<dbReference type="InterPro" id="IPR018707">
    <property type="entry name" value="LpxR"/>
</dbReference>
<organism evidence="2 3">
    <name type="scientific">Phenylobacterium deserti</name>
    <dbReference type="NCBI Taxonomy" id="1914756"/>
    <lineage>
        <taxon>Bacteria</taxon>
        <taxon>Pseudomonadati</taxon>
        <taxon>Pseudomonadota</taxon>
        <taxon>Alphaproteobacteria</taxon>
        <taxon>Caulobacterales</taxon>
        <taxon>Caulobacteraceae</taxon>
        <taxon>Phenylobacterium</taxon>
    </lineage>
</organism>
<gene>
    <name evidence="2" type="ORF">DJ018_07425</name>
</gene>
<protein>
    <submittedName>
        <fullName evidence="2">DUF2219 domain-containing protein</fullName>
    </submittedName>
</protein>
<comment type="caution">
    <text evidence="2">The sequence shown here is derived from an EMBL/GenBank/DDBJ whole genome shotgun (WGS) entry which is preliminary data.</text>
</comment>
<dbReference type="EMBL" id="QFYR01000001">
    <property type="protein sequence ID" value="RAK57743.1"/>
    <property type="molecule type" value="Genomic_DNA"/>
</dbReference>
<dbReference type="Pfam" id="PF09982">
    <property type="entry name" value="LpxR"/>
    <property type="match status" value="1"/>
</dbReference>
<feature type="signal peptide" evidence="1">
    <location>
        <begin position="1"/>
        <end position="26"/>
    </location>
</feature>
<dbReference type="AlphaFoldDB" id="A0A328ARR7"/>
<evidence type="ECO:0000256" key="1">
    <source>
        <dbReference type="SAM" id="SignalP"/>
    </source>
</evidence>
<feature type="chain" id="PRO_5016379807" evidence="1">
    <location>
        <begin position="27"/>
        <end position="291"/>
    </location>
</feature>